<evidence type="ECO:0000313" key="2">
    <source>
        <dbReference type="EMBL" id="MFD2115320.1"/>
    </source>
</evidence>
<feature type="transmembrane region" description="Helical" evidence="1">
    <location>
        <begin position="193"/>
        <end position="225"/>
    </location>
</feature>
<accession>A0ABW4YI91</accession>
<dbReference type="Proteomes" id="UP001597362">
    <property type="component" value="Unassembled WGS sequence"/>
</dbReference>
<evidence type="ECO:0008006" key="4">
    <source>
        <dbReference type="Google" id="ProtNLM"/>
    </source>
</evidence>
<feature type="transmembrane region" description="Helical" evidence="1">
    <location>
        <begin position="421"/>
        <end position="440"/>
    </location>
</feature>
<gene>
    <name evidence="2" type="ORF">ACFSJH_06180</name>
</gene>
<proteinExistence type="predicted"/>
<feature type="transmembrane region" description="Helical" evidence="1">
    <location>
        <begin position="136"/>
        <end position="156"/>
    </location>
</feature>
<protein>
    <recommendedName>
        <fullName evidence="4">Glycosyltransferase RgtA/B/C/D-like domain-containing protein</fullName>
    </recommendedName>
</protein>
<dbReference type="RefSeq" id="WP_377770362.1">
    <property type="nucleotide sequence ID" value="NZ_JBHUHO010000016.1"/>
</dbReference>
<keyword evidence="1" id="KW-0472">Membrane</keyword>
<feature type="transmembrane region" description="Helical" evidence="1">
    <location>
        <begin position="81"/>
        <end position="102"/>
    </location>
</feature>
<feature type="transmembrane region" description="Helical" evidence="1">
    <location>
        <begin position="162"/>
        <end position="181"/>
    </location>
</feature>
<keyword evidence="3" id="KW-1185">Reference proteome</keyword>
<feature type="transmembrane region" description="Helical" evidence="1">
    <location>
        <begin position="452"/>
        <end position="470"/>
    </location>
</feature>
<feature type="transmembrane region" description="Helical" evidence="1">
    <location>
        <begin position="237"/>
        <end position="256"/>
    </location>
</feature>
<feature type="transmembrane region" description="Helical" evidence="1">
    <location>
        <begin position="108"/>
        <end position="129"/>
    </location>
</feature>
<evidence type="ECO:0000256" key="1">
    <source>
        <dbReference type="SAM" id="Phobius"/>
    </source>
</evidence>
<reference evidence="3" key="1">
    <citation type="journal article" date="2019" name="Int. J. Syst. Evol. Microbiol.">
        <title>The Global Catalogue of Microorganisms (GCM) 10K type strain sequencing project: providing services to taxonomists for standard genome sequencing and annotation.</title>
        <authorList>
            <consortium name="The Broad Institute Genomics Platform"/>
            <consortium name="The Broad Institute Genome Sequencing Center for Infectious Disease"/>
            <person name="Wu L."/>
            <person name="Ma J."/>
        </authorList>
    </citation>
    <scope>NUCLEOTIDE SEQUENCE [LARGE SCALE GENOMIC DNA]</scope>
    <source>
        <strain evidence="3">GH52</strain>
    </source>
</reference>
<dbReference type="EMBL" id="JBHUHO010000016">
    <property type="protein sequence ID" value="MFD2115320.1"/>
    <property type="molecule type" value="Genomic_DNA"/>
</dbReference>
<feature type="transmembrane region" description="Helical" evidence="1">
    <location>
        <begin position="15"/>
        <end position="35"/>
    </location>
</feature>
<evidence type="ECO:0000313" key="3">
    <source>
        <dbReference type="Proteomes" id="UP001597362"/>
    </source>
</evidence>
<feature type="transmembrane region" description="Helical" evidence="1">
    <location>
        <begin position="391"/>
        <end position="409"/>
    </location>
</feature>
<organism evidence="2 3">
    <name type="scientific">Paenibacillus yanchengensis</name>
    <dbReference type="NCBI Taxonomy" id="2035833"/>
    <lineage>
        <taxon>Bacteria</taxon>
        <taxon>Bacillati</taxon>
        <taxon>Bacillota</taxon>
        <taxon>Bacilli</taxon>
        <taxon>Bacillales</taxon>
        <taxon>Paenibacillaceae</taxon>
        <taxon>Paenibacillus</taxon>
    </lineage>
</organism>
<name>A0ABW4YI91_9BACL</name>
<sequence>MSKWYLQLFRVRLEWLFVIVGTIVLGSILFTKLFVGVADNGDFLRIMGTIGLNYSDLQQSYEAQFFQYAHRYFAYDHFFRGFYFSSHIIIVAVARLIGYVVSSSLFDIRVLAVLYSLLLLAAGWLILFALQSVHRLVRISVAILLLFVFFDSAYTAYFNSLFGEPVSLLFFLLTIGFGLLVTQVTQLNRKKTVLILLFVSILFFVGSKTQNAPIGIAFSILALRYATLHRDGNWRRLAYMLSAITLLGSMAIYSFAPKEFKQINLYQTVFFGILNGSTDVKTDLQTLGLPEHLHVLAGTNYFEANTVIKQTDPSLQADFYDHISHGSVIKYYITHPMRLLEKAQVAAEHSMTIRPYYLGSYEQQVGKAPGAVAYRYSGWSEFKHQYMPRQLLFVLSIFAVYFLIVAYQWWKNRQYDTKMVWELFAIIGLTGCFSFLIPVIGDGHADLSKHMFMFNVVFDVMLVVIVGWLFDRLSLSKQARRP</sequence>
<keyword evidence="1" id="KW-1133">Transmembrane helix</keyword>
<comment type="caution">
    <text evidence="2">The sequence shown here is derived from an EMBL/GenBank/DDBJ whole genome shotgun (WGS) entry which is preliminary data.</text>
</comment>
<keyword evidence="1" id="KW-0812">Transmembrane</keyword>